<sequence>MVATNVTFGSRKEDKHPFSAPSRLVIMLIEFGPSIYVTDGPIVSFYGIPYPTRMAVVRLSDGSAWVWSPVALTDGLYESVNAIGPVKHIVSPNKIHHLFLAEWAKRWPEARVYAPPGLAKRRPNLRFDAELGDLPDPAWAADIDQVIFRGSFAMEEVAFFHFASRTAIVCDLIQRHPEATMKGWKGMLMRLD</sequence>
<evidence type="ECO:0000313" key="1">
    <source>
        <dbReference type="EMBL" id="GAF96346.1"/>
    </source>
</evidence>
<feature type="non-terminal residue" evidence="1">
    <location>
        <position position="192"/>
    </location>
</feature>
<reference evidence="1" key="1">
    <citation type="journal article" date="2014" name="Front. Microbiol.">
        <title>High frequency of phylogenetically diverse reductive dehalogenase-homologous genes in deep subseafloor sedimentary metagenomes.</title>
        <authorList>
            <person name="Kawai M."/>
            <person name="Futagami T."/>
            <person name="Toyoda A."/>
            <person name="Takaki Y."/>
            <person name="Nishi S."/>
            <person name="Hori S."/>
            <person name="Arai W."/>
            <person name="Tsubouchi T."/>
            <person name="Morono Y."/>
            <person name="Uchiyama I."/>
            <person name="Ito T."/>
            <person name="Fujiyama A."/>
            <person name="Inagaki F."/>
            <person name="Takami H."/>
        </authorList>
    </citation>
    <scope>NUCLEOTIDE SEQUENCE</scope>
    <source>
        <strain evidence="1">Expedition CK06-06</strain>
    </source>
</reference>
<dbReference type="InterPro" id="IPR036866">
    <property type="entry name" value="RibonucZ/Hydroxyglut_hydro"/>
</dbReference>
<dbReference type="EMBL" id="BARS01012033">
    <property type="protein sequence ID" value="GAF96346.1"/>
    <property type="molecule type" value="Genomic_DNA"/>
</dbReference>
<proteinExistence type="predicted"/>
<evidence type="ECO:0008006" key="2">
    <source>
        <dbReference type="Google" id="ProtNLM"/>
    </source>
</evidence>
<comment type="caution">
    <text evidence="1">The sequence shown here is derived from an EMBL/GenBank/DDBJ whole genome shotgun (WGS) entry which is preliminary data.</text>
</comment>
<dbReference type="PANTHER" id="PTHR33835">
    <property type="entry name" value="YALI0C07656P"/>
    <property type="match status" value="1"/>
</dbReference>
<accession>X0UAJ0</accession>
<dbReference type="InterPro" id="IPR025638">
    <property type="entry name" value="DUF4336"/>
</dbReference>
<dbReference type="Pfam" id="PF14234">
    <property type="entry name" value="DUF4336"/>
    <property type="match status" value="1"/>
</dbReference>
<dbReference type="AlphaFoldDB" id="X0UAJ0"/>
<name>X0UAJ0_9ZZZZ</name>
<dbReference type="SUPFAM" id="SSF56281">
    <property type="entry name" value="Metallo-hydrolase/oxidoreductase"/>
    <property type="match status" value="1"/>
</dbReference>
<protein>
    <recommendedName>
        <fullName evidence="2">DUF4336 domain-containing protein</fullName>
    </recommendedName>
</protein>
<gene>
    <name evidence="1" type="ORF">S01H1_21632</name>
</gene>
<organism evidence="1">
    <name type="scientific">marine sediment metagenome</name>
    <dbReference type="NCBI Taxonomy" id="412755"/>
    <lineage>
        <taxon>unclassified sequences</taxon>
        <taxon>metagenomes</taxon>
        <taxon>ecological metagenomes</taxon>
    </lineage>
</organism>
<dbReference type="PANTHER" id="PTHR33835:SF1">
    <property type="entry name" value="METALLO-BETA-LACTAMASE DOMAIN-CONTAINING PROTEIN"/>
    <property type="match status" value="1"/>
</dbReference>